<evidence type="ECO:0000256" key="4">
    <source>
        <dbReference type="ARBA" id="ARBA00022825"/>
    </source>
</evidence>
<comment type="caution">
    <text evidence="10">The sequence shown here is derived from an EMBL/GenBank/DDBJ whole genome shotgun (WGS) entry which is preliminary data.</text>
</comment>
<dbReference type="InterPro" id="IPR005151">
    <property type="entry name" value="Tail-specific_protease"/>
</dbReference>
<dbReference type="CDD" id="cd06782">
    <property type="entry name" value="cpPDZ_CPP-like"/>
    <property type="match status" value="1"/>
</dbReference>
<keyword evidence="2 5" id="KW-0645">Protease</keyword>
<feature type="chain" id="PRO_5037694244" evidence="8">
    <location>
        <begin position="25"/>
        <end position="825"/>
    </location>
</feature>
<evidence type="ECO:0000256" key="1">
    <source>
        <dbReference type="ARBA" id="ARBA00009179"/>
    </source>
</evidence>
<evidence type="ECO:0000256" key="6">
    <source>
        <dbReference type="SAM" id="Coils"/>
    </source>
</evidence>
<evidence type="ECO:0000256" key="8">
    <source>
        <dbReference type="SAM" id="SignalP"/>
    </source>
</evidence>
<accession>A0A934VL82</accession>
<dbReference type="GO" id="GO:0008236">
    <property type="term" value="F:serine-type peptidase activity"/>
    <property type="evidence" value="ECO:0007669"/>
    <property type="project" value="UniProtKB-KW"/>
</dbReference>
<dbReference type="NCBIfam" id="TIGR00225">
    <property type="entry name" value="prc"/>
    <property type="match status" value="1"/>
</dbReference>
<feature type="coiled-coil region" evidence="6">
    <location>
        <begin position="688"/>
        <end position="715"/>
    </location>
</feature>
<dbReference type="GO" id="GO:0004175">
    <property type="term" value="F:endopeptidase activity"/>
    <property type="evidence" value="ECO:0007669"/>
    <property type="project" value="TreeGrafter"/>
</dbReference>
<evidence type="ECO:0000256" key="2">
    <source>
        <dbReference type="ARBA" id="ARBA00022670"/>
    </source>
</evidence>
<reference evidence="10" key="1">
    <citation type="submission" date="2021-01" db="EMBL/GenBank/DDBJ databases">
        <title>Modified the classification status of verrucomicrobia.</title>
        <authorList>
            <person name="Feng X."/>
        </authorList>
    </citation>
    <scope>NUCLEOTIDE SEQUENCE</scope>
    <source>
        <strain evidence="10">KCTC 12986</strain>
    </source>
</reference>
<feature type="domain" description="PDZ" evidence="9">
    <location>
        <begin position="306"/>
        <end position="377"/>
    </location>
</feature>
<sequence>MKTLLRPLLASLALIATAAPPALAEANYNHVGRALISALSDAHYEVLRFNENINQRILARYLDNLDPEKLYFTQADVADFAGKYTGPTDTPFDILLFRSRGMEPAQEIYRRFAQRVGERTEFIEQAADNAAFDFTADTLVPLSRENAFWPEDSFAAQRAWGLKIANEILTEQLLQEQVAKRLQEKKPTAPADEGEAQPLQPEPEKSENGEESEAEKTLKELLPVNLTPAVPPRENAPLAPTAPDLVPPAWQRDSPRKIVKARYQRFHETVQAASEEKIADYFFSAVAQAYDPHSDYLSVAENERFDRELQNQLTGIGAELSANPDGSTRIGGLIVNGPAHRQGELQPNDRIVAVDPLNDGRIIDITHLPTNEVVELILGRRDTQVGLLVENRTPEDPAKRKVVITRDTVELKNAAASAMLVKVKREDNDPLTLGWITIPSFYLDFEDGDPSVYKDVRRLLTRMKAEKVDGIALDLRGNGGGSLTEVPRLAGLFLPRGPIVQARNRARSVETYASTPLTPLYDGPLVALTDRESASSSEILVGALQDYNRAILVGESSTFGKGTVQEKMGIAEYLRFMQDPTRAGELKTTVQKFYRVTGSSTQLRGVVPDIIFPSLNDLHEIGERYLPYALPHDIIPPVRNFQPLDRAKLHLPQVAENSRLRVQENPEFAYLREDLIREEVKRQRNVTTLNREKRLQEQEEELARLAQRNRERHERFVRLEKEDRETFQFLRLTLDDVDRPVLPHVNEERDSQNYIIRSEALASGPREQPRWPSALDPVQRETLRILQDTVEEGYRAAQIAELKRVIEDETKAQERRRASEEQAVY</sequence>
<feature type="compositionally biased region" description="Basic and acidic residues" evidence="7">
    <location>
        <begin position="202"/>
        <end position="216"/>
    </location>
</feature>
<dbReference type="PROSITE" id="PS50106">
    <property type="entry name" value="PDZ"/>
    <property type="match status" value="1"/>
</dbReference>
<keyword evidence="3 5" id="KW-0378">Hydrolase</keyword>
<dbReference type="InterPro" id="IPR029045">
    <property type="entry name" value="ClpP/crotonase-like_dom_sf"/>
</dbReference>
<dbReference type="InterPro" id="IPR020992">
    <property type="entry name" value="Tail_Prtase_C"/>
</dbReference>
<evidence type="ECO:0000259" key="9">
    <source>
        <dbReference type="PROSITE" id="PS50106"/>
    </source>
</evidence>
<dbReference type="Pfam" id="PF17804">
    <property type="entry name" value="TSP_NTD"/>
    <property type="match status" value="1"/>
</dbReference>
<dbReference type="Pfam" id="PF03572">
    <property type="entry name" value="Peptidase_S41"/>
    <property type="match status" value="1"/>
</dbReference>
<dbReference type="Proteomes" id="UP000604083">
    <property type="component" value="Unassembled WGS sequence"/>
</dbReference>
<dbReference type="GO" id="GO:0007165">
    <property type="term" value="P:signal transduction"/>
    <property type="evidence" value="ECO:0007669"/>
    <property type="project" value="TreeGrafter"/>
</dbReference>
<feature type="signal peptide" evidence="8">
    <location>
        <begin position="1"/>
        <end position="24"/>
    </location>
</feature>
<dbReference type="InterPro" id="IPR001478">
    <property type="entry name" value="PDZ"/>
</dbReference>
<dbReference type="PANTHER" id="PTHR32060:SF22">
    <property type="entry name" value="CARBOXYL-TERMINAL-PROCESSING PEPTIDASE 3, CHLOROPLASTIC"/>
    <property type="match status" value="1"/>
</dbReference>
<evidence type="ECO:0000256" key="5">
    <source>
        <dbReference type="RuleBase" id="RU004404"/>
    </source>
</evidence>
<dbReference type="InterPro" id="IPR004447">
    <property type="entry name" value="Peptidase_S41A"/>
</dbReference>
<dbReference type="SUPFAM" id="SSF50156">
    <property type="entry name" value="PDZ domain-like"/>
    <property type="match status" value="1"/>
</dbReference>
<protein>
    <submittedName>
        <fullName evidence="10">Carboxy terminal-processing peptidase</fullName>
    </submittedName>
</protein>
<dbReference type="InterPro" id="IPR036034">
    <property type="entry name" value="PDZ_sf"/>
</dbReference>
<keyword evidence="11" id="KW-1185">Reference proteome</keyword>
<dbReference type="CDD" id="cd07560">
    <property type="entry name" value="Peptidase_S41_CPP"/>
    <property type="match status" value="1"/>
</dbReference>
<dbReference type="AlphaFoldDB" id="A0A934VL82"/>
<keyword evidence="4 5" id="KW-0720">Serine protease</keyword>
<dbReference type="GO" id="GO:0030288">
    <property type="term" value="C:outer membrane-bounded periplasmic space"/>
    <property type="evidence" value="ECO:0007669"/>
    <property type="project" value="TreeGrafter"/>
</dbReference>
<dbReference type="SMART" id="SM00245">
    <property type="entry name" value="TSPc"/>
    <property type="match status" value="1"/>
</dbReference>
<comment type="similarity">
    <text evidence="1 5">Belongs to the peptidase S41A family.</text>
</comment>
<dbReference type="SUPFAM" id="SSF52096">
    <property type="entry name" value="ClpP/crotonase"/>
    <property type="match status" value="1"/>
</dbReference>
<feature type="region of interest" description="Disordered" evidence="7">
    <location>
        <begin position="182"/>
        <end position="216"/>
    </location>
</feature>
<dbReference type="PANTHER" id="PTHR32060">
    <property type="entry name" value="TAIL-SPECIFIC PROTEASE"/>
    <property type="match status" value="1"/>
</dbReference>
<dbReference type="GO" id="GO:0006508">
    <property type="term" value="P:proteolysis"/>
    <property type="evidence" value="ECO:0007669"/>
    <property type="project" value="UniProtKB-KW"/>
</dbReference>
<keyword evidence="6" id="KW-0175">Coiled coil</keyword>
<evidence type="ECO:0000256" key="3">
    <source>
        <dbReference type="ARBA" id="ARBA00022801"/>
    </source>
</evidence>
<gene>
    <name evidence="10" type="ORF">JIN78_10095</name>
</gene>
<dbReference type="Pfam" id="PF11818">
    <property type="entry name" value="DUF3340"/>
    <property type="match status" value="1"/>
</dbReference>
<dbReference type="Gene3D" id="3.90.226.10">
    <property type="entry name" value="2-enoyl-CoA Hydratase, Chain A, domain 1"/>
    <property type="match status" value="1"/>
</dbReference>
<dbReference type="EMBL" id="JAENIO010000023">
    <property type="protein sequence ID" value="MBK1834409.1"/>
    <property type="molecule type" value="Genomic_DNA"/>
</dbReference>
<organism evidence="10 11">
    <name type="scientific">Roseibacillus ishigakijimensis</name>
    <dbReference type="NCBI Taxonomy" id="454146"/>
    <lineage>
        <taxon>Bacteria</taxon>
        <taxon>Pseudomonadati</taxon>
        <taxon>Verrucomicrobiota</taxon>
        <taxon>Verrucomicrobiia</taxon>
        <taxon>Verrucomicrobiales</taxon>
        <taxon>Verrucomicrobiaceae</taxon>
        <taxon>Roseibacillus</taxon>
    </lineage>
</organism>
<proteinExistence type="inferred from homology"/>
<evidence type="ECO:0000256" key="7">
    <source>
        <dbReference type="SAM" id="MobiDB-lite"/>
    </source>
</evidence>
<dbReference type="RefSeq" id="WP_200391844.1">
    <property type="nucleotide sequence ID" value="NZ_JAENIO010000023.1"/>
</dbReference>
<keyword evidence="8" id="KW-0732">Signal</keyword>
<evidence type="ECO:0000313" key="11">
    <source>
        <dbReference type="Proteomes" id="UP000604083"/>
    </source>
</evidence>
<evidence type="ECO:0000313" key="10">
    <source>
        <dbReference type="EMBL" id="MBK1834409.1"/>
    </source>
</evidence>
<dbReference type="InterPro" id="IPR040573">
    <property type="entry name" value="TSP_N"/>
</dbReference>
<dbReference type="Gene3D" id="2.30.42.10">
    <property type="match status" value="1"/>
</dbReference>
<name>A0A934VL82_9BACT</name>